<evidence type="ECO:0000313" key="2">
    <source>
        <dbReference type="Proteomes" id="UP001295794"/>
    </source>
</evidence>
<keyword evidence="2" id="KW-1185">Reference proteome</keyword>
<accession>A0AAD2K5A8</accession>
<sequence length="79" mass="8852">MSSGGGQVFIREWSATLQVLIWPECLSAFSELIRLSAAKGKRTTGLLPFSVFSCTDSHSTVPYDMILHCFHEEESNTWI</sequence>
<organism evidence="1 2">
    <name type="scientific">Mycena citricolor</name>
    <dbReference type="NCBI Taxonomy" id="2018698"/>
    <lineage>
        <taxon>Eukaryota</taxon>
        <taxon>Fungi</taxon>
        <taxon>Dikarya</taxon>
        <taxon>Basidiomycota</taxon>
        <taxon>Agaricomycotina</taxon>
        <taxon>Agaricomycetes</taxon>
        <taxon>Agaricomycetidae</taxon>
        <taxon>Agaricales</taxon>
        <taxon>Marasmiineae</taxon>
        <taxon>Mycenaceae</taxon>
        <taxon>Mycena</taxon>
    </lineage>
</organism>
<protein>
    <submittedName>
        <fullName evidence="1">Uncharacterized protein</fullName>
    </submittedName>
</protein>
<name>A0AAD2K5A8_9AGAR</name>
<gene>
    <name evidence="1" type="ORF">MYCIT1_LOCUS29608</name>
</gene>
<dbReference type="Proteomes" id="UP001295794">
    <property type="component" value="Unassembled WGS sequence"/>
</dbReference>
<proteinExistence type="predicted"/>
<comment type="caution">
    <text evidence="1">The sequence shown here is derived from an EMBL/GenBank/DDBJ whole genome shotgun (WGS) entry which is preliminary data.</text>
</comment>
<reference evidence="1" key="1">
    <citation type="submission" date="2023-11" db="EMBL/GenBank/DDBJ databases">
        <authorList>
            <person name="De Vega J J."/>
            <person name="De Vega J J."/>
        </authorList>
    </citation>
    <scope>NUCLEOTIDE SEQUENCE</scope>
</reference>
<evidence type="ECO:0000313" key="1">
    <source>
        <dbReference type="EMBL" id="CAK5279548.1"/>
    </source>
</evidence>
<dbReference type="AlphaFoldDB" id="A0AAD2K5A8"/>
<dbReference type="EMBL" id="CAVNYO010000436">
    <property type="protein sequence ID" value="CAK5279548.1"/>
    <property type="molecule type" value="Genomic_DNA"/>
</dbReference>